<evidence type="ECO:0000313" key="6">
    <source>
        <dbReference type="Proteomes" id="UP000006867"/>
    </source>
</evidence>
<comment type="similarity">
    <text evidence="1">Belongs to the CdaR family.</text>
</comment>
<dbReference type="RefSeq" id="WP_003325167.1">
    <property type="nucleotide sequence ID" value="NC_014639.1"/>
</dbReference>
<dbReference type="Pfam" id="PF13556">
    <property type="entry name" value="HTH_30"/>
    <property type="match status" value="1"/>
</dbReference>
<organism evidence="5 6">
    <name type="scientific">Bacillus atrophaeus (strain 1942)</name>
    <dbReference type="NCBI Taxonomy" id="720555"/>
    <lineage>
        <taxon>Bacteria</taxon>
        <taxon>Bacillati</taxon>
        <taxon>Bacillota</taxon>
        <taxon>Bacilli</taxon>
        <taxon>Bacillales</taxon>
        <taxon>Bacillaceae</taxon>
        <taxon>Bacillus</taxon>
    </lineage>
</organism>
<evidence type="ECO:0000259" key="3">
    <source>
        <dbReference type="Pfam" id="PF13556"/>
    </source>
</evidence>
<feature type="domain" description="Putative sugar diacid recognition" evidence="2">
    <location>
        <begin position="3"/>
        <end position="136"/>
    </location>
</feature>
<dbReference type="InterPro" id="IPR042070">
    <property type="entry name" value="PucR_C-HTH_sf"/>
</dbReference>
<name>A0ABM5LZK5_BACA1</name>
<proteinExistence type="inferred from homology"/>
<dbReference type="InterPro" id="IPR025736">
    <property type="entry name" value="PucR_C-HTH_dom"/>
</dbReference>
<dbReference type="PANTHER" id="PTHR33744:SF16">
    <property type="entry name" value="CARBOHYDRATE DIACID REGULATOR"/>
    <property type="match status" value="1"/>
</dbReference>
<dbReference type="Gene3D" id="1.10.10.2840">
    <property type="entry name" value="PucR C-terminal helix-turn-helix domain"/>
    <property type="match status" value="1"/>
</dbReference>
<accession>A0ABM5LZK5</accession>
<dbReference type="EMBL" id="CP002207">
    <property type="protein sequence ID" value="ADP33350.1"/>
    <property type="molecule type" value="Genomic_DNA"/>
</dbReference>
<dbReference type="InterPro" id="IPR041522">
    <property type="entry name" value="CdaR_GGDEF"/>
</dbReference>
<dbReference type="InterPro" id="IPR008599">
    <property type="entry name" value="Diacid_rec"/>
</dbReference>
<evidence type="ECO:0000259" key="4">
    <source>
        <dbReference type="Pfam" id="PF17853"/>
    </source>
</evidence>
<reference evidence="5 6" key="1">
    <citation type="journal article" date="2011" name="Front. Microbiol.">
        <title>Genomic signatures of strain selection and enhancement in Bacillus atrophaeus var. globigii, a historical biowarfare simulant.</title>
        <authorList>
            <person name="Gibbons H.S."/>
            <person name="Broomall S.M."/>
            <person name="McNew L.A."/>
            <person name="Daligault H."/>
            <person name="Chapman C."/>
            <person name="Bruce D."/>
            <person name="Karavis M."/>
            <person name="Krepps M."/>
            <person name="McGregor P.A."/>
            <person name="Hong C."/>
            <person name="Park K.H."/>
            <person name="Akmal A."/>
            <person name="Feldman A."/>
            <person name="Lin J.S."/>
            <person name="Chang W.E."/>
            <person name="Higgs B.W."/>
            <person name="Demirev P."/>
            <person name="Lindquist J."/>
            <person name="Liem A."/>
            <person name="Fochler E."/>
            <person name="Read T.D."/>
            <person name="Tapia R."/>
            <person name="Johnson S."/>
            <person name="Bishop-Lilly K.A."/>
            <person name="Detter C."/>
            <person name="Han C."/>
            <person name="Sozhamannan S."/>
            <person name="Rosenzweig C.N."/>
            <person name="Skowronski E.W."/>
        </authorList>
    </citation>
    <scope>NUCLEOTIDE SEQUENCE [LARGE SCALE GENOMIC DNA]</scope>
    <source>
        <strain evidence="5 6">1942</strain>
    </source>
</reference>
<dbReference type="Pfam" id="PF05651">
    <property type="entry name" value="Diacid_rec"/>
    <property type="match status" value="1"/>
</dbReference>
<dbReference type="Proteomes" id="UP000006867">
    <property type="component" value="Chromosome"/>
</dbReference>
<dbReference type="PANTHER" id="PTHR33744">
    <property type="entry name" value="CARBOHYDRATE DIACID REGULATOR"/>
    <property type="match status" value="1"/>
</dbReference>
<dbReference type="InterPro" id="IPR051448">
    <property type="entry name" value="CdaR-like_regulators"/>
</dbReference>
<dbReference type="Pfam" id="PF17853">
    <property type="entry name" value="GGDEF_2"/>
    <property type="match status" value="1"/>
</dbReference>
<feature type="domain" description="CdaR GGDEF-like" evidence="4">
    <location>
        <begin position="145"/>
        <end position="262"/>
    </location>
</feature>
<evidence type="ECO:0000313" key="5">
    <source>
        <dbReference type="EMBL" id="ADP33350.1"/>
    </source>
</evidence>
<sequence length="384" mass="44170">MLLQPALAKKIIAEVKKMYDREVIIVNTDGSIIASTNDERIGGFHEGALICAKEKRNVIITKEDEKRLRGVKSGLNLPVFSGHHVTAVFGLTGEPEEIQPYGELLRKMTELFIKESRHLEQIQWQARTLESFMIDWLQLREWSPGFLEKAQLLGVDLTSQRRIILIQGEEEFTRHDIEQMTHLWKNDWPSDLFVRWGNERILINHEVSESDKKEQLLRHINSLCSFAESAGNGQHVSAGVGQAVISSRVIRSYEQAEKALSVSIKRRTAVCEEDLKLDMCLADIRPATRAEFSRRVLQKTADNEELMKTMHTLFSRHLSLKQTAETLHIHINTLRYRLEKLENLTGCSFNRTEDIVTLYLALYFLDDHTNQINTEANFSDVSPY</sequence>
<evidence type="ECO:0000259" key="2">
    <source>
        <dbReference type="Pfam" id="PF05651"/>
    </source>
</evidence>
<protein>
    <submittedName>
        <fullName evidence="5">Regulator</fullName>
    </submittedName>
</protein>
<feature type="domain" description="PucR C-terminal helix-turn-helix" evidence="3">
    <location>
        <begin position="306"/>
        <end position="362"/>
    </location>
</feature>
<evidence type="ECO:0000256" key="1">
    <source>
        <dbReference type="ARBA" id="ARBA00006754"/>
    </source>
</evidence>
<keyword evidence="6" id="KW-1185">Reference proteome</keyword>
<gene>
    <name evidence="5" type="ordered locus">BATR1942_12095</name>
</gene>